<dbReference type="Gene3D" id="3.30.950.10">
    <property type="entry name" value="Methyltransferase, Cobalt-precorrin-4 Transmethylase, Domain 2"/>
    <property type="match status" value="1"/>
</dbReference>
<feature type="domain" description="Tetrapyrrole methylase" evidence="13">
    <location>
        <begin position="166"/>
        <end position="377"/>
    </location>
</feature>
<keyword evidence="2" id="KW-0169">Cobalamin biosynthesis</keyword>
<evidence type="ECO:0000256" key="12">
    <source>
        <dbReference type="PIRSR" id="PIRSR036426-1"/>
    </source>
</evidence>
<keyword evidence="10" id="KW-0511">Multifunctional enzyme</keyword>
<keyword evidence="3 14" id="KW-0489">Methyltransferase</keyword>
<dbReference type="InterPro" id="IPR014776">
    <property type="entry name" value="4pyrrole_Mease_sub2"/>
</dbReference>
<dbReference type="CDD" id="cd11642">
    <property type="entry name" value="SUMT"/>
    <property type="match status" value="1"/>
</dbReference>
<dbReference type="GO" id="GO:0019354">
    <property type="term" value="P:siroheme biosynthetic process"/>
    <property type="evidence" value="ECO:0007669"/>
    <property type="project" value="UniProtKB-UniPathway"/>
</dbReference>
<dbReference type="InterPro" id="IPR006366">
    <property type="entry name" value="CobA/CysG_C"/>
</dbReference>
<protein>
    <submittedName>
        <fullName evidence="14">Uroporphyrin-III C-methyltransferase/precorrin-2 dehydrogenase/sirohydrochlorin ferrochelatase</fullName>
        <ecNumber evidence="14">1.3.1.76</ecNumber>
        <ecNumber evidence="14">2.1.1.107</ecNumber>
        <ecNumber evidence="14">4.99.1.4</ecNumber>
    </submittedName>
</protein>
<dbReference type="UniPathway" id="UPA00262">
    <property type="reaction ID" value="UER00222"/>
</dbReference>
<evidence type="ECO:0000256" key="6">
    <source>
        <dbReference type="ARBA" id="ARBA00023002"/>
    </source>
</evidence>
<evidence type="ECO:0000256" key="9">
    <source>
        <dbReference type="ARBA" id="ARBA00023244"/>
    </source>
</evidence>
<dbReference type="PIRSF" id="PIRSF036426">
    <property type="entry name" value="Sirohaem_synth"/>
    <property type="match status" value="1"/>
</dbReference>
<dbReference type="InterPro" id="IPR000878">
    <property type="entry name" value="4pyrrol_Mease"/>
</dbReference>
<dbReference type="GO" id="GO:0009236">
    <property type="term" value="P:cobalamin biosynthetic process"/>
    <property type="evidence" value="ECO:0007669"/>
    <property type="project" value="UniProtKB-KW"/>
</dbReference>
<dbReference type="EC" id="2.1.1.107" evidence="14"/>
<dbReference type="Proteomes" id="UP000535890">
    <property type="component" value="Unassembled WGS sequence"/>
</dbReference>
<keyword evidence="15" id="KW-1185">Reference proteome</keyword>
<comment type="catalytic activity">
    <reaction evidence="11">
        <text>precorrin-2 + NAD(+) = sirohydrochlorin + NADH + 2 H(+)</text>
        <dbReference type="Rhea" id="RHEA:15613"/>
        <dbReference type="ChEBI" id="CHEBI:15378"/>
        <dbReference type="ChEBI" id="CHEBI:57540"/>
        <dbReference type="ChEBI" id="CHEBI:57945"/>
        <dbReference type="ChEBI" id="CHEBI:58351"/>
        <dbReference type="ChEBI" id="CHEBI:58827"/>
        <dbReference type="EC" id="1.3.1.76"/>
    </reaction>
</comment>
<dbReference type="PANTHER" id="PTHR45790">
    <property type="entry name" value="SIROHEME SYNTHASE-RELATED"/>
    <property type="match status" value="1"/>
</dbReference>
<dbReference type="SUPFAM" id="SSF53790">
    <property type="entry name" value="Tetrapyrrole methylase"/>
    <property type="match status" value="1"/>
</dbReference>
<evidence type="ECO:0000256" key="2">
    <source>
        <dbReference type="ARBA" id="ARBA00022573"/>
    </source>
</evidence>
<comment type="caution">
    <text evidence="14">The sequence shown here is derived from an EMBL/GenBank/DDBJ whole genome shotgun (WGS) entry which is preliminary data.</text>
</comment>
<feature type="active site" description="Proton donor" evidence="12">
    <location>
        <position position="218"/>
    </location>
</feature>
<evidence type="ECO:0000256" key="5">
    <source>
        <dbReference type="ARBA" id="ARBA00022691"/>
    </source>
</evidence>
<dbReference type="RefSeq" id="WP_343054322.1">
    <property type="nucleotide sequence ID" value="NZ_BAABHP010000027.1"/>
</dbReference>
<dbReference type="NCBIfam" id="NF004790">
    <property type="entry name" value="PRK06136.1"/>
    <property type="match status" value="1"/>
</dbReference>
<dbReference type="Gene3D" id="3.40.1010.10">
    <property type="entry name" value="Cobalt-precorrin-4 Transmethylase, Domain 1"/>
    <property type="match status" value="1"/>
</dbReference>
<keyword evidence="9" id="KW-0627">Porphyrin biosynthesis</keyword>
<evidence type="ECO:0000256" key="1">
    <source>
        <dbReference type="ARBA" id="ARBA00005010"/>
    </source>
</evidence>
<dbReference type="EC" id="1.3.1.76" evidence="14"/>
<dbReference type="SUPFAM" id="SSF51735">
    <property type="entry name" value="NAD(P)-binding Rossmann-fold domains"/>
    <property type="match status" value="1"/>
</dbReference>
<dbReference type="GO" id="GO:0043115">
    <property type="term" value="F:precorrin-2 dehydrogenase activity"/>
    <property type="evidence" value="ECO:0007669"/>
    <property type="project" value="UniProtKB-EC"/>
</dbReference>
<dbReference type="EC" id="4.99.1.4" evidence="14"/>
<dbReference type="Gene3D" id="3.40.50.720">
    <property type="entry name" value="NAD(P)-binding Rossmann-like Domain"/>
    <property type="match status" value="1"/>
</dbReference>
<feature type="active site" description="Proton acceptor" evidence="12">
    <location>
        <position position="196"/>
    </location>
</feature>
<evidence type="ECO:0000313" key="14">
    <source>
        <dbReference type="EMBL" id="NYD38608.1"/>
    </source>
</evidence>
<keyword evidence="8 14" id="KW-0456">Lyase</keyword>
<organism evidence="14 15">
    <name type="scientific">Actinomycetospora corticicola</name>
    <dbReference type="NCBI Taxonomy" id="663602"/>
    <lineage>
        <taxon>Bacteria</taxon>
        <taxon>Bacillati</taxon>
        <taxon>Actinomycetota</taxon>
        <taxon>Actinomycetes</taxon>
        <taxon>Pseudonocardiales</taxon>
        <taxon>Pseudonocardiaceae</taxon>
        <taxon>Actinomycetospora</taxon>
    </lineage>
</organism>
<sequence>MSAVLYPVGLDLTGRRVVVVGGGSVAQRRVAGLLEVGAEVHVVSPAITTALEALAASSEVVWEQRGYAAGDLDAAWYCVAATDSAEVNAAVAAEAEASRVFCVRADSAEDGTAVTPAVGRYDDVTVGVIGGGDPRRAAGVRDGVVEALRSGTLADRRHRGDRNPGVTLVGGGPGDPGLITVRGRQALAQADVVVTDRLAPQALLDELPPDVTVIDASKLPRGRYMSQDTINAVLVDEALAGNRVVRLKGGDPFVFGRGYEEIQACAAAGVTVDVVPGVTSAISVPAFAGIPVTHRGITHEFVVVSGHLPPGHAQSLVDWAALGRLTGTVVLLMAVENLPHIAEALVDGGRDPETPAIAIQEGGLPGEATVRAPLAKLPSAIVDAGLRPPAVVVIGPVADPSAFPAP</sequence>
<dbReference type="InterPro" id="IPR050161">
    <property type="entry name" value="Siro_Cobalamin_biosynth"/>
</dbReference>
<dbReference type="FunFam" id="3.40.1010.10:FF:000003">
    <property type="entry name" value="Putative Uroporphyrinogen-III C-methyltransferase"/>
    <property type="match status" value="1"/>
</dbReference>
<dbReference type="InterPro" id="IPR036291">
    <property type="entry name" value="NAD(P)-bd_dom_sf"/>
</dbReference>
<dbReference type="Pfam" id="PF00590">
    <property type="entry name" value="TP_methylase"/>
    <property type="match status" value="1"/>
</dbReference>
<dbReference type="GO" id="GO:0051266">
    <property type="term" value="F:sirohydrochlorin ferrochelatase activity"/>
    <property type="evidence" value="ECO:0007669"/>
    <property type="project" value="UniProtKB-EC"/>
</dbReference>
<dbReference type="NCBIfam" id="TIGR01470">
    <property type="entry name" value="cysG_Nterm"/>
    <property type="match status" value="1"/>
</dbReference>
<keyword evidence="4 14" id="KW-0808">Transferase</keyword>
<dbReference type="InterPro" id="IPR012409">
    <property type="entry name" value="Sirohaem_synth"/>
</dbReference>
<keyword evidence="6 14" id="KW-0560">Oxidoreductase</keyword>
<dbReference type="InterPro" id="IPR014777">
    <property type="entry name" value="4pyrrole_Mease_sub1"/>
</dbReference>
<proteinExistence type="predicted"/>
<evidence type="ECO:0000256" key="8">
    <source>
        <dbReference type="ARBA" id="ARBA00023239"/>
    </source>
</evidence>
<gene>
    <name evidence="14" type="ORF">BJ983_004710</name>
</gene>
<name>A0A7Y9DZU2_9PSEU</name>
<evidence type="ECO:0000313" key="15">
    <source>
        <dbReference type="Proteomes" id="UP000535890"/>
    </source>
</evidence>
<dbReference type="EMBL" id="JACCBN010000001">
    <property type="protein sequence ID" value="NYD38608.1"/>
    <property type="molecule type" value="Genomic_DNA"/>
</dbReference>
<dbReference type="PANTHER" id="PTHR45790:SF3">
    <property type="entry name" value="S-ADENOSYL-L-METHIONINE-DEPENDENT UROPORPHYRINOGEN III METHYLTRANSFERASE, CHLOROPLASTIC"/>
    <property type="match status" value="1"/>
</dbReference>
<dbReference type="GO" id="GO:0032259">
    <property type="term" value="P:methylation"/>
    <property type="evidence" value="ECO:0007669"/>
    <property type="project" value="UniProtKB-KW"/>
</dbReference>
<evidence type="ECO:0000256" key="4">
    <source>
        <dbReference type="ARBA" id="ARBA00022679"/>
    </source>
</evidence>
<evidence type="ECO:0000256" key="11">
    <source>
        <dbReference type="ARBA" id="ARBA00047561"/>
    </source>
</evidence>
<evidence type="ECO:0000256" key="7">
    <source>
        <dbReference type="ARBA" id="ARBA00023027"/>
    </source>
</evidence>
<evidence type="ECO:0000256" key="3">
    <source>
        <dbReference type="ARBA" id="ARBA00022603"/>
    </source>
</evidence>
<dbReference type="Pfam" id="PF13241">
    <property type="entry name" value="NAD_binding_7"/>
    <property type="match status" value="1"/>
</dbReference>
<keyword evidence="5" id="KW-0949">S-adenosyl-L-methionine</keyword>
<dbReference type="GO" id="GO:0051287">
    <property type="term" value="F:NAD binding"/>
    <property type="evidence" value="ECO:0007669"/>
    <property type="project" value="InterPro"/>
</dbReference>
<evidence type="ECO:0000259" key="13">
    <source>
        <dbReference type="Pfam" id="PF00590"/>
    </source>
</evidence>
<dbReference type="GO" id="GO:0004851">
    <property type="term" value="F:uroporphyrin-III C-methyltransferase activity"/>
    <property type="evidence" value="ECO:0007669"/>
    <property type="project" value="UniProtKB-EC"/>
</dbReference>
<dbReference type="AlphaFoldDB" id="A0A7Y9DZU2"/>
<reference evidence="14 15" key="1">
    <citation type="submission" date="2020-07" db="EMBL/GenBank/DDBJ databases">
        <title>Sequencing the genomes of 1000 actinobacteria strains.</title>
        <authorList>
            <person name="Klenk H.-P."/>
        </authorList>
    </citation>
    <scope>NUCLEOTIDE SEQUENCE [LARGE SCALE GENOMIC DNA]</scope>
    <source>
        <strain evidence="14 15">DSM 45772</strain>
    </source>
</reference>
<keyword evidence="7" id="KW-0520">NAD</keyword>
<dbReference type="NCBIfam" id="TIGR01469">
    <property type="entry name" value="cobA_cysG_Cterm"/>
    <property type="match status" value="1"/>
</dbReference>
<evidence type="ECO:0000256" key="10">
    <source>
        <dbReference type="ARBA" id="ARBA00023268"/>
    </source>
</evidence>
<dbReference type="InterPro" id="IPR035996">
    <property type="entry name" value="4pyrrol_Methylase_sf"/>
</dbReference>
<comment type="pathway">
    <text evidence="1">Porphyrin-containing compound metabolism; siroheme biosynthesis; sirohydrochlorin from precorrin-2: step 1/1.</text>
</comment>
<accession>A0A7Y9DZU2</accession>
<dbReference type="InterPro" id="IPR006367">
    <property type="entry name" value="Sirohaem_synthase_N"/>
</dbReference>